<evidence type="ECO:0000313" key="7">
    <source>
        <dbReference type="Proteomes" id="UP001239426"/>
    </source>
</evidence>
<evidence type="ECO:0000256" key="3">
    <source>
        <dbReference type="ARBA" id="ARBA00022840"/>
    </source>
</evidence>
<dbReference type="PRINTS" id="PR00775">
    <property type="entry name" value="HEATSHOCK90"/>
</dbReference>
<dbReference type="InterPro" id="IPR036890">
    <property type="entry name" value="HATPase_C_sf"/>
</dbReference>
<proteinExistence type="inferred from homology"/>
<organism evidence="6 7">
    <name type="scientific">Aeromonas salmonicida</name>
    <dbReference type="NCBI Taxonomy" id="645"/>
    <lineage>
        <taxon>Bacteria</taxon>
        <taxon>Pseudomonadati</taxon>
        <taxon>Pseudomonadota</taxon>
        <taxon>Gammaproteobacteria</taxon>
        <taxon>Aeromonadales</taxon>
        <taxon>Aeromonadaceae</taxon>
        <taxon>Aeromonas</taxon>
    </lineage>
</organism>
<dbReference type="InterPro" id="IPR020575">
    <property type="entry name" value="Hsp90_N"/>
</dbReference>
<protein>
    <submittedName>
        <fullName evidence="6">ATP-binding protein</fullName>
    </submittedName>
</protein>
<keyword evidence="2" id="KW-0547">Nucleotide-binding</keyword>
<evidence type="ECO:0000313" key="6">
    <source>
        <dbReference type="EMBL" id="WHF36644.1"/>
    </source>
</evidence>
<sequence length="592" mass="67101">MIAHSHWWSSDELVKKLPNNLGAFERMPNNWGVDPIKLACIMRASDAAHIDARRAPLLLKAFRQPSKYAQQHWLFQQRLYQPRLESERLVYTSKSSFSPDEFNSWWLCFDTLSMIDKELRDVDSILGETQRPRFKAKGVAAINNIRILSRLIGVNSWFPVDTKIHVGNVAKLVKNLGGEQLYGKNLIVPLRELIQNACDAVRARRALEEEDSNWGMVTVRTGSDESGIYVEVEDNGVGMSTAVLSGPFLDFGTSFWGTNLMHDEFPGLESKGFSSTGKYGVGFFSVFMWGDRVSITTRRFEDSRQNTKVLVFNNGLHDRPLLREALEHEYIRDGGTRIRIHFPCYQTYKKIFSEKRNENIEIDKVVEDLCSTLDVSITTEDLQARKNRVVIKANDWKSLESKLFIRRALGNKYYDKLSDEHVERLTTLSKNIRNIVVNGEVIGRGFLSNIDRFKNRADSVPIEGSVTVGGFRTGGLTNIIGLFIGNSVRASRDLAIPLANDSILADWASEQSVLLVENTSIEEQVQCSSFIRALGGNTNELLIAKHKSGFISLSQFKNIIKNKLKEIVIVGDSGFDYLEKNMDKYNCKIMFS</sequence>
<keyword evidence="4" id="KW-0143">Chaperone</keyword>
<dbReference type="InterPro" id="IPR056471">
    <property type="entry name" value="HD-CE"/>
</dbReference>
<evidence type="ECO:0000259" key="5">
    <source>
        <dbReference type="Pfam" id="PF24391"/>
    </source>
</evidence>
<evidence type="ECO:0000256" key="1">
    <source>
        <dbReference type="ARBA" id="ARBA00008239"/>
    </source>
</evidence>
<name>A0AAX3VRU1_AERSA</name>
<dbReference type="Pfam" id="PF24391">
    <property type="entry name" value="HD-CE"/>
    <property type="match status" value="1"/>
</dbReference>
<dbReference type="GO" id="GO:0005524">
    <property type="term" value="F:ATP binding"/>
    <property type="evidence" value="ECO:0007669"/>
    <property type="project" value="UniProtKB-KW"/>
</dbReference>
<gene>
    <name evidence="6" type="ORF">QLQ87_21515</name>
</gene>
<evidence type="ECO:0000256" key="2">
    <source>
        <dbReference type="ARBA" id="ARBA00022741"/>
    </source>
</evidence>
<dbReference type="PANTHER" id="PTHR11528">
    <property type="entry name" value="HEAT SHOCK PROTEIN 90 FAMILY MEMBER"/>
    <property type="match status" value="1"/>
</dbReference>
<feature type="domain" description="HD-CE" evidence="5">
    <location>
        <begin position="2"/>
        <end position="120"/>
    </location>
</feature>
<dbReference type="Proteomes" id="UP001239426">
    <property type="component" value="Chromosome"/>
</dbReference>
<accession>A0AAX3VRU1</accession>
<comment type="similarity">
    <text evidence="1">Belongs to the heat shock protein 90 family.</text>
</comment>
<dbReference type="EMBL" id="CP124841">
    <property type="protein sequence ID" value="WHF36644.1"/>
    <property type="molecule type" value="Genomic_DNA"/>
</dbReference>
<dbReference type="GO" id="GO:0051082">
    <property type="term" value="F:unfolded protein binding"/>
    <property type="evidence" value="ECO:0007669"/>
    <property type="project" value="InterPro"/>
</dbReference>
<dbReference type="SUPFAM" id="SSF55874">
    <property type="entry name" value="ATPase domain of HSP90 chaperone/DNA topoisomerase II/histidine kinase"/>
    <property type="match status" value="1"/>
</dbReference>
<reference evidence="6" key="1">
    <citation type="submission" date="2023-05" db="EMBL/GenBank/DDBJ databases">
        <title>Aeromonas salmonicida 57, complete genome.</title>
        <authorList>
            <person name="Shao L."/>
        </authorList>
    </citation>
    <scope>NUCLEOTIDE SEQUENCE</scope>
    <source>
        <strain evidence="6">57</strain>
    </source>
</reference>
<dbReference type="InterPro" id="IPR001404">
    <property type="entry name" value="Hsp90_fam"/>
</dbReference>
<dbReference type="GO" id="GO:0016887">
    <property type="term" value="F:ATP hydrolysis activity"/>
    <property type="evidence" value="ECO:0007669"/>
    <property type="project" value="InterPro"/>
</dbReference>
<evidence type="ECO:0000256" key="4">
    <source>
        <dbReference type="ARBA" id="ARBA00023186"/>
    </source>
</evidence>
<dbReference type="Pfam" id="PF13589">
    <property type="entry name" value="HATPase_c_3"/>
    <property type="match status" value="1"/>
</dbReference>
<dbReference type="Gene3D" id="3.30.565.10">
    <property type="entry name" value="Histidine kinase-like ATPase, C-terminal domain"/>
    <property type="match status" value="1"/>
</dbReference>
<dbReference type="GO" id="GO:0140662">
    <property type="term" value="F:ATP-dependent protein folding chaperone"/>
    <property type="evidence" value="ECO:0007669"/>
    <property type="project" value="InterPro"/>
</dbReference>
<keyword evidence="3 6" id="KW-0067">ATP-binding</keyword>
<dbReference type="AlphaFoldDB" id="A0AAX3VRU1"/>